<accession>A0A917H2Z9</accession>
<dbReference type="RefSeq" id="WP_188552514.1">
    <property type="nucleotide sequence ID" value="NZ_BMGT01000001.1"/>
</dbReference>
<dbReference type="Proteomes" id="UP000647241">
    <property type="component" value="Unassembled WGS sequence"/>
</dbReference>
<feature type="transmembrane region" description="Helical" evidence="3">
    <location>
        <begin position="155"/>
        <end position="173"/>
    </location>
</feature>
<keyword evidence="3" id="KW-0812">Transmembrane</keyword>
<feature type="transmembrane region" description="Helical" evidence="3">
    <location>
        <begin position="47"/>
        <end position="68"/>
    </location>
</feature>
<evidence type="ECO:0000259" key="4">
    <source>
        <dbReference type="PROSITE" id="PS50887"/>
    </source>
</evidence>
<protein>
    <recommendedName>
        <fullName evidence="1">diguanylate cyclase</fullName>
        <ecNumber evidence="1">2.7.7.65</ecNumber>
    </recommendedName>
</protein>
<feature type="transmembrane region" description="Helical" evidence="3">
    <location>
        <begin position="74"/>
        <end position="94"/>
    </location>
</feature>
<feature type="transmembrane region" description="Helical" evidence="3">
    <location>
        <begin position="106"/>
        <end position="124"/>
    </location>
</feature>
<dbReference type="PROSITE" id="PS50887">
    <property type="entry name" value="GGDEF"/>
    <property type="match status" value="1"/>
</dbReference>
<feature type="domain" description="GGDEF" evidence="4">
    <location>
        <begin position="265"/>
        <end position="405"/>
    </location>
</feature>
<evidence type="ECO:0000256" key="1">
    <source>
        <dbReference type="ARBA" id="ARBA00012528"/>
    </source>
</evidence>
<dbReference type="NCBIfam" id="TIGR00254">
    <property type="entry name" value="GGDEF"/>
    <property type="match status" value="1"/>
</dbReference>
<dbReference type="GO" id="GO:0052621">
    <property type="term" value="F:diguanylate cyclase activity"/>
    <property type="evidence" value="ECO:0007669"/>
    <property type="project" value="UniProtKB-EC"/>
</dbReference>
<dbReference type="PANTHER" id="PTHR45138:SF9">
    <property type="entry name" value="DIGUANYLATE CYCLASE DGCM-RELATED"/>
    <property type="match status" value="1"/>
</dbReference>
<dbReference type="InterPro" id="IPR000160">
    <property type="entry name" value="GGDEF_dom"/>
</dbReference>
<evidence type="ECO:0000313" key="5">
    <source>
        <dbReference type="EMBL" id="GGG65884.1"/>
    </source>
</evidence>
<dbReference type="InterPro" id="IPR050469">
    <property type="entry name" value="Diguanylate_Cyclase"/>
</dbReference>
<dbReference type="Gene3D" id="3.30.70.270">
    <property type="match status" value="1"/>
</dbReference>
<evidence type="ECO:0000313" key="6">
    <source>
        <dbReference type="Proteomes" id="UP000647241"/>
    </source>
</evidence>
<proteinExistence type="predicted"/>
<dbReference type="EC" id="2.7.7.65" evidence="1"/>
<keyword evidence="3" id="KW-0472">Membrane</keyword>
<dbReference type="PANTHER" id="PTHR45138">
    <property type="entry name" value="REGULATORY COMPONENTS OF SENSORY TRANSDUCTION SYSTEM"/>
    <property type="match status" value="1"/>
</dbReference>
<feature type="transmembrane region" description="Helical" evidence="3">
    <location>
        <begin position="130"/>
        <end position="148"/>
    </location>
</feature>
<dbReference type="SUPFAM" id="SSF55073">
    <property type="entry name" value="Nucleotide cyclase"/>
    <property type="match status" value="1"/>
</dbReference>
<dbReference type="InterPro" id="IPR029787">
    <property type="entry name" value="Nucleotide_cyclase"/>
</dbReference>
<dbReference type="GO" id="GO:0043709">
    <property type="term" value="P:cell adhesion involved in single-species biofilm formation"/>
    <property type="evidence" value="ECO:0007669"/>
    <property type="project" value="TreeGrafter"/>
</dbReference>
<keyword evidence="6" id="KW-1185">Reference proteome</keyword>
<dbReference type="FunFam" id="3.30.70.270:FF:000001">
    <property type="entry name" value="Diguanylate cyclase domain protein"/>
    <property type="match status" value="1"/>
</dbReference>
<dbReference type="Pfam" id="PF00990">
    <property type="entry name" value="GGDEF"/>
    <property type="match status" value="1"/>
</dbReference>
<name>A0A917H2Z9_9BACT</name>
<dbReference type="InterPro" id="IPR043128">
    <property type="entry name" value="Rev_trsase/Diguanyl_cyclase"/>
</dbReference>
<comment type="catalytic activity">
    <reaction evidence="2">
        <text>2 GTP = 3',3'-c-di-GMP + 2 diphosphate</text>
        <dbReference type="Rhea" id="RHEA:24898"/>
        <dbReference type="ChEBI" id="CHEBI:33019"/>
        <dbReference type="ChEBI" id="CHEBI:37565"/>
        <dbReference type="ChEBI" id="CHEBI:58805"/>
        <dbReference type="EC" id="2.7.7.65"/>
    </reaction>
</comment>
<reference evidence="5" key="1">
    <citation type="journal article" date="2014" name="Int. J. Syst. Evol. Microbiol.">
        <title>Complete genome sequence of Corynebacterium casei LMG S-19264T (=DSM 44701T), isolated from a smear-ripened cheese.</title>
        <authorList>
            <consortium name="US DOE Joint Genome Institute (JGI-PGF)"/>
            <person name="Walter F."/>
            <person name="Albersmeier A."/>
            <person name="Kalinowski J."/>
            <person name="Ruckert C."/>
        </authorList>
    </citation>
    <scope>NUCLEOTIDE SEQUENCE</scope>
    <source>
        <strain evidence="5">CGMCC 1.12997</strain>
    </source>
</reference>
<sequence>MESNSIHNQVTREIERLSGVKLEWPKLPPMLEERFEQNIAQQRATHLWYQGFIAIVLFDIFALIDYFIGDGASWRAIILRVAVITPLALLVNATMRWNPGKIYRETSVAVVIILVGLSELYIGAGRSSAASAYAQAGLIIAILFANLVMRLPFSYAFSTSVVLFAGDLVFFHFDHFLTPSERTLGLTLTGFSTLMSMVANFSFGRHLRLVYLMLLRNEMQSEELAFVNAELHRISSRDNLTGLANRHSFELYCGTLWQQTMTEGTLLSAIVIDIDRFKAVNDLRGHLYGDKVLTRVASLLQQSLRGKDDFAARFGGEEFVVLLPQTSQRSALIVAERIRKLVEVAGSPAVEAAEPGTVMPTTVSCGVATCLPGEGYCIEDLLEAADKALYEAKRSGRNRVCAGEVSATGSSHRPEEMSGNRIGAQSESNLRATARKVLWG</sequence>
<reference evidence="5" key="2">
    <citation type="submission" date="2020-09" db="EMBL/GenBank/DDBJ databases">
        <authorList>
            <person name="Sun Q."/>
            <person name="Zhou Y."/>
        </authorList>
    </citation>
    <scope>NUCLEOTIDE SEQUENCE</scope>
    <source>
        <strain evidence="5">CGMCC 1.12997</strain>
    </source>
</reference>
<feature type="transmembrane region" description="Helical" evidence="3">
    <location>
        <begin position="185"/>
        <end position="203"/>
    </location>
</feature>
<dbReference type="CDD" id="cd01949">
    <property type="entry name" value="GGDEF"/>
    <property type="match status" value="1"/>
</dbReference>
<dbReference type="GO" id="GO:0005886">
    <property type="term" value="C:plasma membrane"/>
    <property type="evidence" value="ECO:0007669"/>
    <property type="project" value="TreeGrafter"/>
</dbReference>
<gene>
    <name evidence="5" type="ORF">GCM10011585_04550</name>
</gene>
<keyword evidence="3" id="KW-1133">Transmembrane helix</keyword>
<evidence type="ECO:0000256" key="2">
    <source>
        <dbReference type="ARBA" id="ARBA00034247"/>
    </source>
</evidence>
<comment type="caution">
    <text evidence="5">The sequence shown here is derived from an EMBL/GenBank/DDBJ whole genome shotgun (WGS) entry which is preliminary data.</text>
</comment>
<dbReference type="GO" id="GO:1902201">
    <property type="term" value="P:negative regulation of bacterial-type flagellum-dependent cell motility"/>
    <property type="evidence" value="ECO:0007669"/>
    <property type="project" value="TreeGrafter"/>
</dbReference>
<dbReference type="AlphaFoldDB" id="A0A917H2Z9"/>
<organism evidence="5 6">
    <name type="scientific">Edaphobacter dinghuensis</name>
    <dbReference type="NCBI Taxonomy" id="1560005"/>
    <lineage>
        <taxon>Bacteria</taxon>
        <taxon>Pseudomonadati</taxon>
        <taxon>Acidobacteriota</taxon>
        <taxon>Terriglobia</taxon>
        <taxon>Terriglobales</taxon>
        <taxon>Acidobacteriaceae</taxon>
        <taxon>Edaphobacter</taxon>
    </lineage>
</organism>
<evidence type="ECO:0000256" key="3">
    <source>
        <dbReference type="SAM" id="Phobius"/>
    </source>
</evidence>
<dbReference type="EMBL" id="BMGT01000001">
    <property type="protein sequence ID" value="GGG65884.1"/>
    <property type="molecule type" value="Genomic_DNA"/>
</dbReference>
<dbReference type="SMART" id="SM00267">
    <property type="entry name" value="GGDEF"/>
    <property type="match status" value="1"/>
</dbReference>